<keyword evidence="5" id="KW-1185">Reference proteome</keyword>
<evidence type="ECO:0000256" key="2">
    <source>
        <dbReference type="SAM" id="SignalP"/>
    </source>
</evidence>
<evidence type="ECO:0000256" key="1">
    <source>
        <dbReference type="SAM" id="MobiDB-lite"/>
    </source>
</evidence>
<protein>
    <submittedName>
        <fullName evidence="4">DUF4136 domain-containing protein</fullName>
    </submittedName>
</protein>
<dbReference type="EMBL" id="SMLK01000005">
    <property type="protein sequence ID" value="TFY99130.1"/>
    <property type="molecule type" value="Genomic_DNA"/>
</dbReference>
<evidence type="ECO:0000313" key="4">
    <source>
        <dbReference type="EMBL" id="TFY99130.1"/>
    </source>
</evidence>
<comment type="caution">
    <text evidence="4">The sequence shown here is derived from an EMBL/GenBank/DDBJ whole genome shotgun (WGS) entry which is preliminary data.</text>
</comment>
<accession>A0A4Z0BJZ9</accession>
<feature type="chain" id="PRO_5021220851" evidence="2">
    <location>
        <begin position="21"/>
        <end position="227"/>
    </location>
</feature>
<evidence type="ECO:0000259" key="3">
    <source>
        <dbReference type="Pfam" id="PF13590"/>
    </source>
</evidence>
<dbReference type="Proteomes" id="UP000297839">
    <property type="component" value="Unassembled WGS sequence"/>
</dbReference>
<feature type="region of interest" description="Disordered" evidence="1">
    <location>
        <begin position="205"/>
        <end position="227"/>
    </location>
</feature>
<feature type="signal peptide" evidence="2">
    <location>
        <begin position="1"/>
        <end position="20"/>
    </location>
</feature>
<proteinExistence type="predicted"/>
<dbReference type="AlphaFoldDB" id="A0A4Z0BJZ9"/>
<name>A0A4Z0BJZ9_9BURK</name>
<feature type="domain" description="DUF4136" evidence="3">
    <location>
        <begin position="41"/>
        <end position="185"/>
    </location>
</feature>
<keyword evidence="2" id="KW-0732">Signal</keyword>
<reference evidence="4 5" key="1">
    <citation type="submission" date="2019-03" db="EMBL/GenBank/DDBJ databases">
        <title>Ramlibacter sp. 18x22-1, whole genome shotgun sequence.</title>
        <authorList>
            <person name="Zhang X."/>
            <person name="Feng G."/>
            <person name="Zhu H."/>
        </authorList>
    </citation>
    <scope>NUCLEOTIDE SEQUENCE [LARGE SCALE GENOMIC DNA]</scope>
    <source>
        <strain evidence="4 5">18x22-1</strain>
    </source>
</reference>
<evidence type="ECO:0000313" key="5">
    <source>
        <dbReference type="Proteomes" id="UP000297839"/>
    </source>
</evidence>
<dbReference type="Pfam" id="PF13590">
    <property type="entry name" value="DUF4136"/>
    <property type="match status" value="1"/>
</dbReference>
<dbReference type="OrthoDB" id="8687009at2"/>
<organism evidence="4 5">
    <name type="scientific">Ramlibacter humi</name>
    <dbReference type="NCBI Taxonomy" id="2530451"/>
    <lineage>
        <taxon>Bacteria</taxon>
        <taxon>Pseudomonadati</taxon>
        <taxon>Pseudomonadota</taxon>
        <taxon>Betaproteobacteria</taxon>
        <taxon>Burkholderiales</taxon>
        <taxon>Comamonadaceae</taxon>
        <taxon>Ramlibacter</taxon>
    </lineage>
</organism>
<dbReference type="InterPro" id="IPR025411">
    <property type="entry name" value="DUF4136"/>
</dbReference>
<sequence>MPRSFAAFAALAAVLLSGCAAGYLMDNTVQSFSGLQGGLPNAPTYTFERLPSQANQPSHELVEKLADPALFKAGLRRDDASPRYTVQVSARIQRAVSPWADPWDPWGGWGGSFAYGGPRAGFGLGWGGPFPRMDQAWFQREVNLLVRERAGNKVVYETRAVNEGPWLDNDTAIAAMFEAALQGFPTPPAGARRVDIQLGGRQQAAAAAPAAAASAPATPAPAASAVR</sequence>
<dbReference type="PROSITE" id="PS51257">
    <property type="entry name" value="PROKAR_LIPOPROTEIN"/>
    <property type="match status" value="1"/>
</dbReference>
<gene>
    <name evidence="4" type="ORF">EZ216_16060</name>
</gene>